<evidence type="ECO:0000256" key="3">
    <source>
        <dbReference type="ARBA" id="ARBA00022679"/>
    </source>
</evidence>
<dbReference type="FunFam" id="3.40.50.150:FF:000081">
    <property type="entry name" value="rRNA adenine N(6)-methyltransferase"/>
    <property type="match status" value="1"/>
</dbReference>
<feature type="binding site" evidence="6">
    <location>
        <position position="101"/>
    </location>
    <ligand>
        <name>S-adenosyl-L-methionine</name>
        <dbReference type="ChEBI" id="CHEBI:59789"/>
    </ligand>
</feature>
<evidence type="ECO:0000256" key="6">
    <source>
        <dbReference type="PROSITE-ProRule" id="PRU01026"/>
    </source>
</evidence>
<sequence length="425" mass="49028">MLYKYSLFNNLSKFLTKNNIIMAIKQNKGYHNTANKNIINDGINKKGNQRNISTSKVNNGNRMNMILYKKHGQHLLKNPGILDKIIMAAKIKSSDIVLEIGCGTGNLTIKLLPLAKKVITIDIDARMISEVKKRCLYEGYNNLEVYEGDAIKTIFPKFDVCTANIPYKISSPLIFKLIAHRPLFKCAVLMFQKEFAERMLANVGDSNYSRLTVNVKLFCRVIKVCNVDRSSFNPPPKVDSIVLKLIPKENNSMINFDEWDNLLRICFSRKRKTLHAIFKRNAVLNMLEHNYKNYCTFNKIVPINYSFKTFCLDTLKDLEMEEQRSINLDENDFLKLLLEFNKKGIRFFNIANTKGVDSANVFLDDEDDEEGKQDNHLNGQKKKRKKNKNKKMNENENENENESENESENENENSSDDEESDSSAN</sequence>
<dbReference type="HAMAP" id="MF_00607">
    <property type="entry name" value="16SrRNA_methyltr_A"/>
    <property type="match status" value="1"/>
</dbReference>
<feature type="binding site" evidence="6">
    <location>
        <position position="122"/>
    </location>
    <ligand>
        <name>S-adenosyl-L-methionine</name>
        <dbReference type="ChEBI" id="CHEBI:59789"/>
    </ligand>
</feature>
<dbReference type="Pfam" id="PF00398">
    <property type="entry name" value="RrnaAD"/>
    <property type="match status" value="1"/>
</dbReference>
<gene>
    <name evidence="10" type="ORF">YYC_03007</name>
</gene>
<name>V7PJD0_PLAYE</name>
<dbReference type="Gene3D" id="1.10.8.480">
    <property type="match status" value="1"/>
</dbReference>
<evidence type="ECO:0000256" key="5">
    <source>
        <dbReference type="ARBA" id="ARBA00022884"/>
    </source>
</evidence>
<keyword evidence="3 6" id="KW-0808">Transferase</keyword>
<keyword evidence="5 6" id="KW-0694">RNA-binding</keyword>
<dbReference type="GO" id="GO:0000179">
    <property type="term" value="F:rRNA (adenine-N6,N6-)-dimethyltransferase activity"/>
    <property type="evidence" value="ECO:0007669"/>
    <property type="project" value="UniProtKB-UniRule"/>
</dbReference>
<dbReference type="InterPro" id="IPR029063">
    <property type="entry name" value="SAM-dependent_MTases_sf"/>
</dbReference>
<dbReference type="Gene3D" id="3.40.50.150">
    <property type="entry name" value="Vaccinia Virus protein VP39"/>
    <property type="match status" value="1"/>
</dbReference>
<dbReference type="SUPFAM" id="SSF53335">
    <property type="entry name" value="S-adenosyl-L-methionine-dependent methyltransferases"/>
    <property type="match status" value="1"/>
</dbReference>
<feature type="binding site" evidence="6">
    <location>
        <position position="149"/>
    </location>
    <ligand>
        <name>S-adenosyl-L-methionine</name>
        <dbReference type="ChEBI" id="CHEBI:59789"/>
    </ligand>
</feature>
<keyword evidence="11" id="KW-1185">Reference proteome</keyword>
<proteinExistence type="inferred from homology"/>
<protein>
    <recommendedName>
        <fullName evidence="7">rRNA adenine N(6)-methyltransferase</fullName>
        <ecNumber evidence="7">2.1.1.-</ecNumber>
    </recommendedName>
</protein>
<evidence type="ECO:0000256" key="1">
    <source>
        <dbReference type="ARBA" id="ARBA00022552"/>
    </source>
</evidence>
<dbReference type="OrthoDB" id="74991at2759"/>
<dbReference type="CDD" id="cd02440">
    <property type="entry name" value="AdoMet_MTases"/>
    <property type="match status" value="1"/>
</dbReference>
<feature type="domain" description="Ribosomal RNA adenine methylase transferase N-terminal" evidence="9">
    <location>
        <begin position="81"/>
        <end position="249"/>
    </location>
</feature>
<dbReference type="PANTHER" id="PTHR11727:SF7">
    <property type="entry name" value="DIMETHYLADENOSINE TRANSFERASE-RELATED"/>
    <property type="match status" value="1"/>
</dbReference>
<dbReference type="EMBL" id="KI635766">
    <property type="protein sequence ID" value="ETB59554.1"/>
    <property type="molecule type" value="Genomic_DNA"/>
</dbReference>
<feature type="binding site" evidence="6">
    <location>
        <position position="76"/>
    </location>
    <ligand>
        <name>S-adenosyl-L-methionine</name>
        <dbReference type="ChEBI" id="CHEBI:59789"/>
    </ligand>
</feature>
<feature type="compositionally biased region" description="Basic residues" evidence="8">
    <location>
        <begin position="379"/>
        <end position="390"/>
    </location>
</feature>
<feature type="binding site" evidence="6">
    <location>
        <position position="74"/>
    </location>
    <ligand>
        <name>S-adenosyl-L-methionine</name>
        <dbReference type="ChEBI" id="CHEBI:59789"/>
    </ligand>
</feature>
<evidence type="ECO:0000256" key="2">
    <source>
        <dbReference type="ARBA" id="ARBA00022603"/>
    </source>
</evidence>
<dbReference type="InterPro" id="IPR020598">
    <property type="entry name" value="rRNA_Ade_methylase_Trfase_N"/>
</dbReference>
<feature type="compositionally biased region" description="Acidic residues" evidence="8">
    <location>
        <begin position="395"/>
        <end position="425"/>
    </location>
</feature>
<evidence type="ECO:0000259" key="9">
    <source>
        <dbReference type="SMART" id="SM00650"/>
    </source>
</evidence>
<dbReference type="InterPro" id="IPR001737">
    <property type="entry name" value="KsgA/Erm"/>
</dbReference>
<dbReference type="SMART" id="SM00650">
    <property type="entry name" value="rADc"/>
    <property type="match status" value="1"/>
</dbReference>
<dbReference type="GO" id="GO:0003723">
    <property type="term" value="F:RNA binding"/>
    <property type="evidence" value="ECO:0007669"/>
    <property type="project" value="UniProtKB-UniRule"/>
</dbReference>
<dbReference type="InterPro" id="IPR011530">
    <property type="entry name" value="rRNA_adenine_dimethylase"/>
</dbReference>
<keyword evidence="2 6" id="KW-0489">Methyltransferase</keyword>
<dbReference type="EC" id="2.1.1.-" evidence="7"/>
<evidence type="ECO:0000313" key="11">
    <source>
        <dbReference type="Proteomes" id="UP000018538"/>
    </source>
</evidence>
<feature type="binding site" evidence="6">
    <location>
        <position position="164"/>
    </location>
    <ligand>
        <name>S-adenosyl-L-methionine</name>
        <dbReference type="ChEBI" id="CHEBI:59789"/>
    </ligand>
</feature>
<dbReference type="PROSITE" id="PS51689">
    <property type="entry name" value="SAM_RNA_A_N6_MT"/>
    <property type="match status" value="1"/>
</dbReference>
<accession>V7PJD0</accession>
<evidence type="ECO:0000256" key="4">
    <source>
        <dbReference type="ARBA" id="ARBA00022691"/>
    </source>
</evidence>
<feature type="region of interest" description="Disordered" evidence="8">
    <location>
        <begin position="366"/>
        <end position="425"/>
    </location>
</feature>
<organism evidence="10 11">
    <name type="scientific">Plasmodium yoelii 17X</name>
    <dbReference type="NCBI Taxonomy" id="1323249"/>
    <lineage>
        <taxon>Eukaryota</taxon>
        <taxon>Sar</taxon>
        <taxon>Alveolata</taxon>
        <taxon>Apicomplexa</taxon>
        <taxon>Aconoidasida</taxon>
        <taxon>Haemosporida</taxon>
        <taxon>Plasmodiidae</taxon>
        <taxon>Plasmodium</taxon>
        <taxon>Plasmodium (Vinckeia)</taxon>
    </lineage>
</organism>
<dbReference type="AlphaFoldDB" id="V7PJD0"/>
<evidence type="ECO:0000256" key="8">
    <source>
        <dbReference type="SAM" id="MobiDB-lite"/>
    </source>
</evidence>
<reference evidence="10 11" key="1">
    <citation type="submission" date="2013-11" db="EMBL/GenBank/DDBJ databases">
        <title>The Genome Sequence of Plasmodium yoelii 17X.</title>
        <authorList>
            <consortium name="The Broad Institute Genomics Platform"/>
            <consortium name="The Broad Institute Genome Sequencing Center for Infectious Disease"/>
            <person name="Neafsey D."/>
            <person name="Adams J."/>
            <person name="Walker B."/>
            <person name="Young S.K."/>
            <person name="Zeng Q."/>
            <person name="Gargeya S."/>
            <person name="Fitzgerald M."/>
            <person name="Haas B."/>
            <person name="Abouelleil A."/>
            <person name="Alvarado L."/>
            <person name="Chapman S.B."/>
            <person name="Gainer-Dewar J."/>
            <person name="Goldberg J."/>
            <person name="Griggs A."/>
            <person name="Gujja S."/>
            <person name="Hansen M."/>
            <person name="Howarth C."/>
            <person name="Imamovic A."/>
            <person name="Ireland A."/>
            <person name="Larimer J."/>
            <person name="McCowan C."/>
            <person name="Murphy C."/>
            <person name="Pearson M."/>
            <person name="Poon T.W."/>
            <person name="Priest M."/>
            <person name="Roberts A."/>
            <person name="Saif S."/>
            <person name="Shea T."/>
            <person name="Sykes S."/>
            <person name="Wortman J."/>
            <person name="Nusbaum C."/>
            <person name="Birren B."/>
        </authorList>
    </citation>
    <scope>NUCLEOTIDE SEQUENCE [LARGE SCALE GENOMIC DNA]</scope>
    <source>
        <strain evidence="10 11">17X</strain>
    </source>
</reference>
<evidence type="ECO:0000256" key="7">
    <source>
        <dbReference type="RuleBase" id="RU362106"/>
    </source>
</evidence>
<dbReference type="NCBIfam" id="TIGR00755">
    <property type="entry name" value="ksgA"/>
    <property type="match status" value="1"/>
</dbReference>
<keyword evidence="1 7" id="KW-0698">rRNA processing</keyword>
<keyword evidence="4 6" id="KW-0949">S-adenosyl-L-methionine</keyword>
<comment type="similarity">
    <text evidence="6 7">Belongs to the class I-like SAM-binding methyltransferase superfamily. rRNA adenine N(6)-methyltransferase family.</text>
</comment>
<evidence type="ECO:0000313" key="10">
    <source>
        <dbReference type="EMBL" id="ETB59554.1"/>
    </source>
</evidence>
<dbReference type="Proteomes" id="UP000018538">
    <property type="component" value="Unassembled WGS sequence"/>
</dbReference>
<dbReference type="PANTHER" id="PTHR11727">
    <property type="entry name" value="DIMETHYLADENOSINE TRANSFERASE"/>
    <property type="match status" value="1"/>
</dbReference>